<evidence type="ECO:0000313" key="2">
    <source>
        <dbReference type="Proteomes" id="UP001057452"/>
    </source>
</evidence>
<sequence>PCVAGGERNLLQEGRVLKHGSPGRPAMVPFCQSPCTHAYTAAWPRFGMQIHRR</sequence>
<organism evidence="1 2">
    <name type="scientific">Chaenocephalus aceratus</name>
    <name type="common">Blackfin icefish</name>
    <name type="synonym">Chaenichthys aceratus</name>
    <dbReference type="NCBI Taxonomy" id="36190"/>
    <lineage>
        <taxon>Eukaryota</taxon>
        <taxon>Metazoa</taxon>
        <taxon>Chordata</taxon>
        <taxon>Craniata</taxon>
        <taxon>Vertebrata</taxon>
        <taxon>Euteleostomi</taxon>
        <taxon>Actinopterygii</taxon>
        <taxon>Neopterygii</taxon>
        <taxon>Teleostei</taxon>
        <taxon>Neoteleostei</taxon>
        <taxon>Acanthomorphata</taxon>
        <taxon>Eupercaria</taxon>
        <taxon>Perciformes</taxon>
        <taxon>Notothenioidei</taxon>
        <taxon>Channichthyidae</taxon>
        <taxon>Chaenocephalus</taxon>
    </lineage>
</organism>
<evidence type="ECO:0000313" key="1">
    <source>
        <dbReference type="EMBL" id="KAI4819040.1"/>
    </source>
</evidence>
<comment type="caution">
    <text evidence="1">The sequence shown here is derived from an EMBL/GenBank/DDBJ whole genome shotgun (WGS) entry which is preliminary data.</text>
</comment>
<accession>A0ACB9WZT6</accession>
<feature type="non-terminal residue" evidence="1">
    <location>
        <position position="1"/>
    </location>
</feature>
<dbReference type="Proteomes" id="UP001057452">
    <property type="component" value="Chromosome 10"/>
</dbReference>
<gene>
    <name evidence="1" type="ORF">KUCAC02_004321</name>
</gene>
<protein>
    <submittedName>
        <fullName evidence="1">Uncharacterized protein</fullName>
    </submittedName>
</protein>
<feature type="non-terminal residue" evidence="1">
    <location>
        <position position="53"/>
    </location>
</feature>
<keyword evidence="2" id="KW-1185">Reference proteome</keyword>
<reference evidence="1" key="1">
    <citation type="submission" date="2022-05" db="EMBL/GenBank/DDBJ databases">
        <title>Chromosome-level genome of Chaenocephalus aceratus.</title>
        <authorList>
            <person name="Park H."/>
        </authorList>
    </citation>
    <scope>NUCLEOTIDE SEQUENCE</scope>
    <source>
        <strain evidence="1">KU_202001</strain>
    </source>
</reference>
<name>A0ACB9WZT6_CHAAC</name>
<dbReference type="EMBL" id="CM043794">
    <property type="protein sequence ID" value="KAI4819040.1"/>
    <property type="molecule type" value="Genomic_DNA"/>
</dbReference>
<proteinExistence type="predicted"/>